<keyword evidence="7" id="KW-1185">Reference proteome</keyword>
<dbReference type="InterPro" id="IPR005522">
    <property type="entry name" value="IPK"/>
</dbReference>
<dbReference type="GO" id="GO:0005737">
    <property type="term" value="C:cytoplasm"/>
    <property type="evidence" value="ECO:0007669"/>
    <property type="project" value="TreeGrafter"/>
</dbReference>
<accession>A0AAW0XAZ2</accession>
<dbReference type="GO" id="GO:0046854">
    <property type="term" value="P:phosphatidylinositol phosphate biosynthetic process"/>
    <property type="evidence" value="ECO:0007669"/>
    <property type="project" value="TreeGrafter"/>
</dbReference>
<dbReference type="InterPro" id="IPR038286">
    <property type="entry name" value="IPK_sf"/>
</dbReference>
<sequence>MDIKMGVRTYLEDELAKAREKPKLRKDMYEKMIQIDPKAPTDAEHRAKAVTKPRYMVWRETISSTATQGFRIEGVRRGDGTSSKDFKTTRTREQVLAALNSFLQGYSHAALIGSSLLFVHNDTSALVRMIDFAKTIPLPENVHITHRSPWSEGTHEDGYLLGLENLIDLFSVIEKNLTMNGEISKLVSSSSSGKPSGSVAAVSPTSNNLHVQPVSNTSS</sequence>
<feature type="compositionally biased region" description="Polar residues" evidence="5">
    <location>
        <begin position="204"/>
        <end position="219"/>
    </location>
</feature>
<name>A0AAW0XAZ2_CHEQU</name>
<evidence type="ECO:0000313" key="6">
    <source>
        <dbReference type="EMBL" id="KAK8736752.1"/>
    </source>
</evidence>
<proteinExistence type="inferred from homology"/>
<dbReference type="AlphaFoldDB" id="A0AAW0XAZ2"/>
<dbReference type="Proteomes" id="UP001445076">
    <property type="component" value="Unassembled WGS sequence"/>
</dbReference>
<feature type="compositionally biased region" description="Low complexity" evidence="5">
    <location>
        <begin position="188"/>
        <end position="203"/>
    </location>
</feature>
<dbReference type="GO" id="GO:0000828">
    <property type="term" value="F:inositol hexakisphosphate kinase activity"/>
    <property type="evidence" value="ECO:0007669"/>
    <property type="project" value="TreeGrafter"/>
</dbReference>
<dbReference type="GO" id="GO:0005634">
    <property type="term" value="C:nucleus"/>
    <property type="evidence" value="ECO:0007669"/>
    <property type="project" value="TreeGrafter"/>
</dbReference>
<dbReference type="Pfam" id="PF03770">
    <property type="entry name" value="IPK"/>
    <property type="match status" value="2"/>
</dbReference>
<protein>
    <recommendedName>
        <fullName evidence="4">Kinase</fullName>
        <ecNumber evidence="4">2.7.-.-</ecNumber>
    </recommendedName>
</protein>
<keyword evidence="2 4" id="KW-0808">Transferase</keyword>
<dbReference type="EC" id="2.7.-.-" evidence="4"/>
<feature type="region of interest" description="Disordered" evidence="5">
    <location>
        <begin position="188"/>
        <end position="219"/>
    </location>
</feature>
<reference evidence="6 7" key="1">
    <citation type="journal article" date="2024" name="BMC Genomics">
        <title>Genome assembly of redclaw crayfish (Cherax quadricarinatus) provides insights into its immune adaptation and hypoxia tolerance.</title>
        <authorList>
            <person name="Liu Z."/>
            <person name="Zheng J."/>
            <person name="Li H."/>
            <person name="Fang K."/>
            <person name="Wang S."/>
            <person name="He J."/>
            <person name="Zhou D."/>
            <person name="Weng S."/>
            <person name="Chi M."/>
            <person name="Gu Z."/>
            <person name="He J."/>
            <person name="Li F."/>
            <person name="Wang M."/>
        </authorList>
    </citation>
    <scope>NUCLEOTIDE SEQUENCE [LARGE SCALE GENOMIC DNA]</scope>
    <source>
        <strain evidence="6">ZL_2023a</strain>
    </source>
</reference>
<evidence type="ECO:0000256" key="1">
    <source>
        <dbReference type="ARBA" id="ARBA00007374"/>
    </source>
</evidence>
<dbReference type="PANTHER" id="PTHR12400">
    <property type="entry name" value="INOSITOL POLYPHOSPHATE KINASE"/>
    <property type="match status" value="1"/>
</dbReference>
<evidence type="ECO:0000256" key="5">
    <source>
        <dbReference type="SAM" id="MobiDB-lite"/>
    </source>
</evidence>
<comment type="similarity">
    <text evidence="1 4">Belongs to the inositol phosphokinase (IPK) family.</text>
</comment>
<evidence type="ECO:0000313" key="7">
    <source>
        <dbReference type="Proteomes" id="UP001445076"/>
    </source>
</evidence>
<evidence type="ECO:0000256" key="2">
    <source>
        <dbReference type="ARBA" id="ARBA00022679"/>
    </source>
</evidence>
<organism evidence="6 7">
    <name type="scientific">Cherax quadricarinatus</name>
    <name type="common">Australian red claw crayfish</name>
    <dbReference type="NCBI Taxonomy" id="27406"/>
    <lineage>
        <taxon>Eukaryota</taxon>
        <taxon>Metazoa</taxon>
        <taxon>Ecdysozoa</taxon>
        <taxon>Arthropoda</taxon>
        <taxon>Crustacea</taxon>
        <taxon>Multicrustacea</taxon>
        <taxon>Malacostraca</taxon>
        <taxon>Eumalacostraca</taxon>
        <taxon>Eucarida</taxon>
        <taxon>Decapoda</taxon>
        <taxon>Pleocyemata</taxon>
        <taxon>Astacidea</taxon>
        <taxon>Parastacoidea</taxon>
        <taxon>Parastacidae</taxon>
        <taxon>Cherax</taxon>
    </lineage>
</organism>
<keyword evidence="3 4" id="KW-0418">Kinase</keyword>
<dbReference type="EMBL" id="JARKIK010000043">
    <property type="protein sequence ID" value="KAK8736752.1"/>
    <property type="molecule type" value="Genomic_DNA"/>
</dbReference>
<dbReference type="Gene3D" id="3.30.470.160">
    <property type="entry name" value="Inositol polyphosphate kinase"/>
    <property type="match status" value="2"/>
</dbReference>
<gene>
    <name evidence="6" type="ORF">OTU49_004633</name>
</gene>
<dbReference type="PANTHER" id="PTHR12400:SF97">
    <property type="entry name" value="KINASE"/>
    <property type="match status" value="1"/>
</dbReference>
<dbReference type="SUPFAM" id="SSF56104">
    <property type="entry name" value="SAICAR synthase-like"/>
    <property type="match status" value="1"/>
</dbReference>
<evidence type="ECO:0000256" key="3">
    <source>
        <dbReference type="ARBA" id="ARBA00022777"/>
    </source>
</evidence>
<comment type="caution">
    <text evidence="6">The sequence shown here is derived from an EMBL/GenBank/DDBJ whole genome shotgun (WGS) entry which is preliminary data.</text>
</comment>
<dbReference type="GO" id="GO:0032958">
    <property type="term" value="P:inositol phosphate biosynthetic process"/>
    <property type="evidence" value="ECO:0007669"/>
    <property type="project" value="InterPro"/>
</dbReference>
<evidence type="ECO:0000256" key="4">
    <source>
        <dbReference type="RuleBase" id="RU363090"/>
    </source>
</evidence>